<name>A0ABQ5FV12_9ASTR</name>
<evidence type="ECO:0000313" key="2">
    <source>
        <dbReference type="EMBL" id="GJT67221.1"/>
    </source>
</evidence>
<protein>
    <submittedName>
        <fullName evidence="2">Uncharacterized protein</fullName>
    </submittedName>
</protein>
<dbReference type="EMBL" id="BQNB010017787">
    <property type="protein sequence ID" value="GJT67221.1"/>
    <property type="molecule type" value="Genomic_DNA"/>
</dbReference>
<comment type="caution">
    <text evidence="2">The sequence shown here is derived from an EMBL/GenBank/DDBJ whole genome shotgun (WGS) entry which is preliminary data.</text>
</comment>
<sequence length="479" mass="55219">MGEAKMNIVEEAEEEKADEEFKGDDQAVDAQPKDDQVRNLDSMTHKDKSELLQSTFSHSLSSNFANQFLSNSPNASLIDTIPKNAKVKINSLLDIQIQQEVPNIQQEPFHDVKVVFELEKDVKELKQVDNYIAILESIKSQVPSDVDNYLGSSMGDTLQKVLQRHTKELIQQYPQKDIFNIIKIKQEHAARENMPKYSTTPFDQATEDEHKQKDILFRIMMASKSHEKHPAHKALYDALIQSLLVETLLLDDQWKKKRRTGKDAERLMKSLKSKEPAKGKTPSKTGKFVFADKLVHEPEHVVQMDVEERNLNNVANDADEPQVDAIPMIPKKDWFKKSPRHEALDLDWNTIKTVDNALEHSWFNEMIQAEKTLLTFDELMSTPIDFIAFAMNRLKLDKITRAYKEGRLTIHVEFFFNNDLEYLKAGSLERQYSSSITKTPAARYTLEGIEDMLPTLWSPFIIAYDKDDALGIYHWAPER</sequence>
<evidence type="ECO:0000313" key="3">
    <source>
        <dbReference type="Proteomes" id="UP001151760"/>
    </source>
</evidence>
<organism evidence="2 3">
    <name type="scientific">Tanacetum coccineum</name>
    <dbReference type="NCBI Taxonomy" id="301880"/>
    <lineage>
        <taxon>Eukaryota</taxon>
        <taxon>Viridiplantae</taxon>
        <taxon>Streptophyta</taxon>
        <taxon>Embryophyta</taxon>
        <taxon>Tracheophyta</taxon>
        <taxon>Spermatophyta</taxon>
        <taxon>Magnoliopsida</taxon>
        <taxon>eudicotyledons</taxon>
        <taxon>Gunneridae</taxon>
        <taxon>Pentapetalae</taxon>
        <taxon>asterids</taxon>
        <taxon>campanulids</taxon>
        <taxon>Asterales</taxon>
        <taxon>Asteraceae</taxon>
        <taxon>Asteroideae</taxon>
        <taxon>Anthemideae</taxon>
        <taxon>Anthemidinae</taxon>
        <taxon>Tanacetum</taxon>
    </lineage>
</organism>
<dbReference type="Proteomes" id="UP001151760">
    <property type="component" value="Unassembled WGS sequence"/>
</dbReference>
<reference evidence="2" key="1">
    <citation type="journal article" date="2022" name="Int. J. Mol. Sci.">
        <title>Draft Genome of Tanacetum Coccineum: Genomic Comparison of Closely Related Tanacetum-Family Plants.</title>
        <authorList>
            <person name="Yamashiro T."/>
            <person name="Shiraishi A."/>
            <person name="Nakayama K."/>
            <person name="Satake H."/>
        </authorList>
    </citation>
    <scope>NUCLEOTIDE SEQUENCE</scope>
</reference>
<proteinExistence type="predicted"/>
<reference evidence="2" key="2">
    <citation type="submission" date="2022-01" db="EMBL/GenBank/DDBJ databases">
        <authorList>
            <person name="Yamashiro T."/>
            <person name="Shiraishi A."/>
            <person name="Satake H."/>
            <person name="Nakayama K."/>
        </authorList>
    </citation>
    <scope>NUCLEOTIDE SEQUENCE</scope>
</reference>
<gene>
    <name evidence="2" type="ORF">Tco_1018701</name>
</gene>
<accession>A0ABQ5FV12</accession>
<feature type="region of interest" description="Disordered" evidence="1">
    <location>
        <begin position="1"/>
        <end position="39"/>
    </location>
</feature>
<feature type="compositionally biased region" description="Basic and acidic residues" evidence="1">
    <location>
        <begin position="19"/>
        <end position="39"/>
    </location>
</feature>
<feature type="region of interest" description="Disordered" evidence="1">
    <location>
        <begin position="259"/>
        <end position="284"/>
    </location>
</feature>
<keyword evidence="3" id="KW-1185">Reference proteome</keyword>
<evidence type="ECO:0000256" key="1">
    <source>
        <dbReference type="SAM" id="MobiDB-lite"/>
    </source>
</evidence>
<feature type="compositionally biased region" description="Basic and acidic residues" evidence="1">
    <location>
        <begin position="261"/>
        <end position="278"/>
    </location>
</feature>